<dbReference type="SMART" id="SM00066">
    <property type="entry name" value="GAL4"/>
    <property type="match status" value="1"/>
</dbReference>
<gene>
    <name evidence="9" type="ORF">Z519_01383</name>
</gene>
<dbReference type="SUPFAM" id="SSF57701">
    <property type="entry name" value="Zn2/Cys6 DNA-binding domain"/>
    <property type="match status" value="1"/>
</dbReference>
<dbReference type="InterPro" id="IPR021858">
    <property type="entry name" value="Fun_TF"/>
</dbReference>
<dbReference type="PROSITE" id="PS00463">
    <property type="entry name" value="ZN2_CY6_FUNGAL_1"/>
    <property type="match status" value="1"/>
</dbReference>
<protein>
    <recommendedName>
        <fullName evidence="8">Zn(2)-C6 fungal-type domain-containing protein</fullName>
    </recommendedName>
</protein>
<evidence type="ECO:0000256" key="6">
    <source>
        <dbReference type="ARBA" id="ARBA00023242"/>
    </source>
</evidence>
<dbReference type="PANTHER" id="PTHR36206">
    <property type="entry name" value="ASPERCRYPTIN BIOSYNTHESIS CLUSTER-SPECIFIC TRANSCRIPTION REGULATOR ATNN-RELATED"/>
    <property type="match status" value="1"/>
</dbReference>
<dbReference type="Pfam" id="PF00172">
    <property type="entry name" value="Zn_clus"/>
    <property type="match status" value="1"/>
</dbReference>
<accession>A0A0D2ILY4</accession>
<feature type="region of interest" description="Disordered" evidence="7">
    <location>
        <begin position="522"/>
        <end position="564"/>
    </location>
</feature>
<evidence type="ECO:0000256" key="7">
    <source>
        <dbReference type="SAM" id="MobiDB-lite"/>
    </source>
</evidence>
<evidence type="ECO:0000313" key="9">
    <source>
        <dbReference type="EMBL" id="KIW97799.1"/>
    </source>
</evidence>
<dbReference type="HOGENOM" id="CLU_011409_6_0_1"/>
<evidence type="ECO:0000259" key="8">
    <source>
        <dbReference type="PROSITE" id="PS50048"/>
    </source>
</evidence>
<keyword evidence="3" id="KW-0805">Transcription regulation</keyword>
<feature type="region of interest" description="Disordered" evidence="7">
    <location>
        <begin position="416"/>
        <end position="449"/>
    </location>
</feature>
<proteinExistence type="predicted"/>
<keyword evidence="1" id="KW-0479">Metal-binding</keyword>
<dbReference type="RefSeq" id="XP_016624468.1">
    <property type="nucleotide sequence ID" value="XM_016759140.1"/>
</dbReference>
<keyword evidence="5" id="KW-0804">Transcription</keyword>
<sequence length="630" mass="70027">MIRIGKNKVRTGCFTCKRRRVKCDEARPSCNRCIKAGKICEGYANDPESGRGNEPVRFVVYSPHNPTPLLSEHPDLDWSERRALSYFQDRTALELAGAFQPDFWLATILPLARQETSVRHALIALSSMHEHFAGADHFSPTRGVDFALNHYGKAMREVVKLKQSQLDRRFDYALVTCALFSAFESIQGQYHEACNHAASGIRILAEEQRSPSANTKQTGIPREALTRVFIAMGRQIMEIGDPNFPSPRPELYRTNTAIPMPDQFTSHEHALLHMEFLLADLVEYAYRAETLVNQGPISDDVALSLLTDFHAIKIQFGKWQAAFDAFSSVDAHEYSRETPESSSSTASSPSGEHFRQPRSPAFLILRAYQALMIAFLARIERNDEAAFNDFGPQFWTALDAVEEFIQSTSTFVNPVDSKYSSSGRPSDPTTSTSTSASNLTPQSFSQPSHAGRCLTVRPTFSLALGIVPTLFLIASRTFDIPLRDKALALLRMCNRREGLWDSRFAASLVDRVIELRDMARQMGGGQQHPVDADVDGPVTQTTMGRGGSQETNNRPPGAGGGSGGTGVEFKLLDIKFLPGRRCMFRYAFVTTQGKTEGIPIPMLSSEVPSHVSGAKVHSVREFWEELHWKG</sequence>
<dbReference type="PROSITE" id="PS50048">
    <property type="entry name" value="ZN2_CY6_FUNGAL_2"/>
    <property type="match status" value="1"/>
</dbReference>
<feature type="compositionally biased region" description="Low complexity" evidence="7">
    <location>
        <begin position="420"/>
        <end position="441"/>
    </location>
</feature>
<dbReference type="GO" id="GO:0000981">
    <property type="term" value="F:DNA-binding transcription factor activity, RNA polymerase II-specific"/>
    <property type="evidence" value="ECO:0007669"/>
    <property type="project" value="InterPro"/>
</dbReference>
<keyword evidence="10" id="KW-1185">Reference proteome</keyword>
<dbReference type="Pfam" id="PF11951">
    <property type="entry name" value="Fungal_trans_2"/>
    <property type="match status" value="1"/>
</dbReference>
<name>A0A0D2ILY4_CLAB1</name>
<feature type="compositionally biased region" description="Polar residues" evidence="7">
    <location>
        <begin position="538"/>
        <end position="554"/>
    </location>
</feature>
<dbReference type="Gene3D" id="4.10.240.10">
    <property type="entry name" value="Zn(2)-C6 fungal-type DNA-binding domain"/>
    <property type="match status" value="1"/>
</dbReference>
<dbReference type="CDD" id="cd00067">
    <property type="entry name" value="GAL4"/>
    <property type="match status" value="1"/>
</dbReference>
<evidence type="ECO:0000256" key="1">
    <source>
        <dbReference type="ARBA" id="ARBA00022723"/>
    </source>
</evidence>
<dbReference type="OrthoDB" id="2593732at2759"/>
<dbReference type="GO" id="GO:0008270">
    <property type="term" value="F:zinc ion binding"/>
    <property type="evidence" value="ECO:0007669"/>
    <property type="project" value="InterPro"/>
</dbReference>
<dbReference type="Proteomes" id="UP000053789">
    <property type="component" value="Unassembled WGS sequence"/>
</dbReference>
<evidence type="ECO:0000256" key="2">
    <source>
        <dbReference type="ARBA" id="ARBA00022833"/>
    </source>
</evidence>
<feature type="domain" description="Zn(2)-C6 fungal-type" evidence="8">
    <location>
        <begin position="12"/>
        <end position="40"/>
    </location>
</feature>
<keyword evidence="4" id="KW-0238">DNA-binding</keyword>
<keyword evidence="2" id="KW-0862">Zinc</keyword>
<evidence type="ECO:0000256" key="5">
    <source>
        <dbReference type="ARBA" id="ARBA00023163"/>
    </source>
</evidence>
<dbReference type="AlphaFoldDB" id="A0A0D2ILY4"/>
<dbReference type="EMBL" id="KN846981">
    <property type="protein sequence ID" value="KIW97799.1"/>
    <property type="molecule type" value="Genomic_DNA"/>
</dbReference>
<dbReference type="GeneID" id="27694311"/>
<evidence type="ECO:0000256" key="4">
    <source>
        <dbReference type="ARBA" id="ARBA00023125"/>
    </source>
</evidence>
<organism evidence="9 10">
    <name type="scientific">Cladophialophora bantiana (strain ATCC 10958 / CBS 173.52 / CDC B-1940 / NIH 8579)</name>
    <name type="common">Xylohypha bantiana</name>
    <dbReference type="NCBI Taxonomy" id="1442370"/>
    <lineage>
        <taxon>Eukaryota</taxon>
        <taxon>Fungi</taxon>
        <taxon>Dikarya</taxon>
        <taxon>Ascomycota</taxon>
        <taxon>Pezizomycotina</taxon>
        <taxon>Eurotiomycetes</taxon>
        <taxon>Chaetothyriomycetidae</taxon>
        <taxon>Chaetothyriales</taxon>
        <taxon>Herpotrichiellaceae</taxon>
        <taxon>Cladophialophora</taxon>
    </lineage>
</organism>
<evidence type="ECO:0000256" key="3">
    <source>
        <dbReference type="ARBA" id="ARBA00023015"/>
    </source>
</evidence>
<dbReference type="InterPro" id="IPR001138">
    <property type="entry name" value="Zn2Cys6_DnaBD"/>
</dbReference>
<dbReference type="PANTHER" id="PTHR36206:SF12">
    <property type="entry name" value="ASPERCRYPTIN BIOSYNTHESIS CLUSTER-SPECIFIC TRANSCRIPTION REGULATOR ATNN-RELATED"/>
    <property type="match status" value="1"/>
</dbReference>
<dbReference type="GO" id="GO:0003677">
    <property type="term" value="F:DNA binding"/>
    <property type="evidence" value="ECO:0007669"/>
    <property type="project" value="UniProtKB-KW"/>
</dbReference>
<keyword evidence="6" id="KW-0539">Nucleus</keyword>
<dbReference type="VEuPathDB" id="FungiDB:Z519_01383"/>
<reference evidence="9" key="1">
    <citation type="submission" date="2015-01" db="EMBL/GenBank/DDBJ databases">
        <title>The Genome Sequence of Cladophialophora bantiana CBS 173.52.</title>
        <authorList>
            <consortium name="The Broad Institute Genomics Platform"/>
            <person name="Cuomo C."/>
            <person name="de Hoog S."/>
            <person name="Gorbushina A."/>
            <person name="Stielow B."/>
            <person name="Teixiera M."/>
            <person name="Abouelleil A."/>
            <person name="Chapman S.B."/>
            <person name="Priest M."/>
            <person name="Young S.K."/>
            <person name="Wortman J."/>
            <person name="Nusbaum C."/>
            <person name="Birren B."/>
        </authorList>
    </citation>
    <scope>NUCLEOTIDE SEQUENCE [LARGE SCALE GENOMIC DNA]</scope>
    <source>
        <strain evidence="9">CBS 173.52</strain>
    </source>
</reference>
<evidence type="ECO:0000313" key="10">
    <source>
        <dbReference type="Proteomes" id="UP000053789"/>
    </source>
</evidence>
<dbReference type="InterPro" id="IPR036864">
    <property type="entry name" value="Zn2-C6_fun-type_DNA-bd_sf"/>
</dbReference>
<dbReference type="InterPro" id="IPR052360">
    <property type="entry name" value="Transcr_Regulatory_Proteins"/>
</dbReference>